<organism evidence="2">
    <name type="scientific">Zea mays</name>
    <name type="common">Maize</name>
    <dbReference type="NCBI Taxonomy" id="4577"/>
    <lineage>
        <taxon>Eukaryota</taxon>
        <taxon>Viridiplantae</taxon>
        <taxon>Streptophyta</taxon>
        <taxon>Embryophyta</taxon>
        <taxon>Tracheophyta</taxon>
        <taxon>Spermatophyta</taxon>
        <taxon>Magnoliopsida</taxon>
        <taxon>Liliopsida</taxon>
        <taxon>Poales</taxon>
        <taxon>Poaceae</taxon>
        <taxon>PACMAD clade</taxon>
        <taxon>Panicoideae</taxon>
        <taxon>Andropogonodae</taxon>
        <taxon>Andropogoneae</taxon>
        <taxon>Tripsacinae</taxon>
        <taxon>Zea</taxon>
    </lineage>
</organism>
<dbReference type="EMBL" id="CM007649">
    <property type="protein sequence ID" value="ONM34791.1"/>
    <property type="molecule type" value="Genomic_DNA"/>
</dbReference>
<protein>
    <submittedName>
        <fullName evidence="2">Uncharacterized protein</fullName>
    </submittedName>
</protein>
<sequence length="180" mass="20359">MLVVRDKRSLVAPPQPPQGPRCCLEPPPQPPDATAWKSPQRPVHSSFARTTRWPRPRVPTEIHDHLLEPLLLRGSLPLLVVDMERGPWAQLVVAANLERRYRTVCMVDDGGRLMAVCSRTSHPTGIHTYNLVPVAHRHEPVTVVDHATVRYRRSRLAATTSCAHGPRSMSTTRRWQRSTQ</sequence>
<accession>A0A1D6N248</accession>
<dbReference type="InParanoid" id="A0A1D6N248"/>
<evidence type="ECO:0000313" key="2">
    <source>
        <dbReference type="EMBL" id="ONM34791.1"/>
    </source>
</evidence>
<name>A0A1D6N248_MAIZE</name>
<evidence type="ECO:0000256" key="1">
    <source>
        <dbReference type="SAM" id="MobiDB-lite"/>
    </source>
</evidence>
<feature type="compositionally biased region" description="Pro residues" evidence="1">
    <location>
        <begin position="13"/>
        <end position="31"/>
    </location>
</feature>
<feature type="region of interest" description="Disordered" evidence="1">
    <location>
        <begin position="1"/>
        <end position="48"/>
    </location>
</feature>
<dbReference type="AlphaFoldDB" id="A0A1D6N248"/>
<gene>
    <name evidence="2" type="ORF">ZEAMMB73_Zm00001d042205</name>
</gene>
<proteinExistence type="predicted"/>
<reference evidence="2" key="1">
    <citation type="submission" date="2015-12" db="EMBL/GenBank/DDBJ databases">
        <title>Update maize B73 reference genome by single molecule sequencing technologies.</title>
        <authorList>
            <consortium name="Maize Genome Sequencing Project"/>
            <person name="Ware D."/>
        </authorList>
    </citation>
    <scope>NUCLEOTIDE SEQUENCE [LARGE SCALE GENOMIC DNA]</scope>
    <source>
        <tissue evidence="2">Seedling</tissue>
    </source>
</reference>